<evidence type="ECO:0000313" key="1">
    <source>
        <dbReference type="Proteomes" id="UP000050795"/>
    </source>
</evidence>
<name>A0AA85JJI1_TRIRE</name>
<reference evidence="1" key="1">
    <citation type="submission" date="2022-06" db="EMBL/GenBank/DDBJ databases">
        <authorList>
            <person name="Berger JAMES D."/>
            <person name="Berger JAMES D."/>
        </authorList>
    </citation>
    <scope>NUCLEOTIDE SEQUENCE [LARGE SCALE GENOMIC DNA]</scope>
</reference>
<organism evidence="1 2">
    <name type="scientific">Trichobilharzia regenti</name>
    <name type="common">Nasal bird schistosome</name>
    <dbReference type="NCBI Taxonomy" id="157069"/>
    <lineage>
        <taxon>Eukaryota</taxon>
        <taxon>Metazoa</taxon>
        <taxon>Spiralia</taxon>
        <taxon>Lophotrochozoa</taxon>
        <taxon>Platyhelminthes</taxon>
        <taxon>Trematoda</taxon>
        <taxon>Digenea</taxon>
        <taxon>Strigeidida</taxon>
        <taxon>Schistosomatoidea</taxon>
        <taxon>Schistosomatidae</taxon>
        <taxon>Trichobilharzia</taxon>
    </lineage>
</organism>
<dbReference type="Proteomes" id="UP000050795">
    <property type="component" value="Unassembled WGS sequence"/>
</dbReference>
<evidence type="ECO:0000313" key="2">
    <source>
        <dbReference type="WBParaSite" id="TREG1_23190.1"/>
    </source>
</evidence>
<keyword evidence="1" id="KW-1185">Reference proteome</keyword>
<dbReference type="WBParaSite" id="TREG1_23190.1">
    <property type="protein sequence ID" value="TREG1_23190.1"/>
    <property type="gene ID" value="TREG1_23190"/>
</dbReference>
<accession>A0AA85JJI1</accession>
<proteinExistence type="predicted"/>
<sequence>MGIYQEVLKELITTYCMENESTSTETIQLLQAIRQMYIDRATRLHFHCVEPGHTVVCMIIAHFMDIHIHLLGVRKSIFTMTLYTEDITSREDLSYIVVENLFHQLLLSEYYSIL</sequence>
<dbReference type="AlphaFoldDB" id="A0AA85JJI1"/>
<reference evidence="2" key="2">
    <citation type="submission" date="2023-11" db="UniProtKB">
        <authorList>
            <consortium name="WormBaseParasite"/>
        </authorList>
    </citation>
    <scope>IDENTIFICATION</scope>
</reference>
<protein>
    <submittedName>
        <fullName evidence="2">Uncharacterized protein</fullName>
    </submittedName>
</protein>